<sequence length="67" mass="7020">MTTTRKGNATTGVALQVPAQAAPIARGEAVASFGTGVEADLWGLPIGDWIEAPGAYAWQYAKDWLNS</sequence>
<keyword evidence="2" id="KW-1185">Reference proteome</keyword>
<accession>A0A5C4LZW8</accession>
<dbReference type="EMBL" id="VDFW01000010">
    <property type="protein sequence ID" value="TNC25711.1"/>
    <property type="molecule type" value="Genomic_DNA"/>
</dbReference>
<reference evidence="1 2" key="1">
    <citation type="submission" date="2019-06" db="EMBL/GenBank/DDBJ databases">
        <title>Amycolatopsis alkalitolerans sp. nov., isolated from Gastrodia elata Blume.</title>
        <authorList>
            <person name="Narsing Rao M.P."/>
            <person name="Li W.J."/>
        </authorList>
    </citation>
    <scope>NUCLEOTIDE SEQUENCE [LARGE SCALE GENOMIC DNA]</scope>
    <source>
        <strain evidence="1 2">SYSUP0005</strain>
    </source>
</reference>
<dbReference type="AlphaFoldDB" id="A0A5C4LZW8"/>
<proteinExistence type="predicted"/>
<dbReference type="OrthoDB" id="9957263at2"/>
<evidence type="ECO:0000313" key="1">
    <source>
        <dbReference type="EMBL" id="TNC25711.1"/>
    </source>
</evidence>
<evidence type="ECO:0000313" key="2">
    <source>
        <dbReference type="Proteomes" id="UP000305546"/>
    </source>
</evidence>
<gene>
    <name evidence="1" type="ORF">FG385_13745</name>
</gene>
<name>A0A5C4LZW8_9PSEU</name>
<organism evidence="1 2">
    <name type="scientific">Amycolatopsis alkalitolerans</name>
    <dbReference type="NCBI Taxonomy" id="2547244"/>
    <lineage>
        <taxon>Bacteria</taxon>
        <taxon>Bacillati</taxon>
        <taxon>Actinomycetota</taxon>
        <taxon>Actinomycetes</taxon>
        <taxon>Pseudonocardiales</taxon>
        <taxon>Pseudonocardiaceae</taxon>
        <taxon>Amycolatopsis</taxon>
    </lineage>
</organism>
<dbReference type="RefSeq" id="WP_139097096.1">
    <property type="nucleotide sequence ID" value="NZ_VDFW01000010.1"/>
</dbReference>
<protein>
    <submittedName>
        <fullName evidence="1">Uncharacterized protein</fullName>
    </submittedName>
</protein>
<dbReference type="Proteomes" id="UP000305546">
    <property type="component" value="Unassembled WGS sequence"/>
</dbReference>
<comment type="caution">
    <text evidence="1">The sequence shown here is derived from an EMBL/GenBank/DDBJ whole genome shotgun (WGS) entry which is preliminary data.</text>
</comment>